<organism evidence="2 3">
    <name type="scientific">Uncinocarpus reesii (strain UAMH 1704)</name>
    <dbReference type="NCBI Taxonomy" id="336963"/>
    <lineage>
        <taxon>Eukaryota</taxon>
        <taxon>Fungi</taxon>
        <taxon>Dikarya</taxon>
        <taxon>Ascomycota</taxon>
        <taxon>Pezizomycotina</taxon>
        <taxon>Eurotiomycetes</taxon>
        <taxon>Eurotiomycetidae</taxon>
        <taxon>Onygenales</taxon>
        <taxon>Onygenaceae</taxon>
        <taxon>Uncinocarpus</taxon>
    </lineage>
</organism>
<dbReference type="AlphaFoldDB" id="C4JTQ8"/>
<keyword evidence="3" id="KW-1185">Reference proteome</keyword>
<evidence type="ECO:0000313" key="3">
    <source>
        <dbReference type="Proteomes" id="UP000002058"/>
    </source>
</evidence>
<name>C4JTQ8_UNCRE</name>
<evidence type="ECO:0000256" key="1">
    <source>
        <dbReference type="SAM" id="Phobius"/>
    </source>
</evidence>
<evidence type="ECO:0000313" key="2">
    <source>
        <dbReference type="EMBL" id="EEP81005.1"/>
    </source>
</evidence>
<feature type="transmembrane region" description="Helical" evidence="1">
    <location>
        <begin position="25"/>
        <end position="45"/>
    </location>
</feature>
<proteinExistence type="predicted"/>
<dbReference type="RefSeq" id="XP_002585158.1">
    <property type="nucleotide sequence ID" value="XM_002585112.1"/>
</dbReference>
<gene>
    <name evidence="2" type="ORF">UREG_05847</name>
</gene>
<dbReference type="KEGG" id="ure:UREG_05847"/>
<reference evidence="3" key="1">
    <citation type="journal article" date="2009" name="Genome Res.">
        <title>Comparative genomic analyses of the human fungal pathogens Coccidioides and their relatives.</title>
        <authorList>
            <person name="Sharpton T.J."/>
            <person name="Stajich J.E."/>
            <person name="Rounsley S.D."/>
            <person name="Gardner M.J."/>
            <person name="Wortman J.R."/>
            <person name="Jordar V.S."/>
            <person name="Maiti R."/>
            <person name="Kodira C.D."/>
            <person name="Neafsey D.E."/>
            <person name="Zeng Q."/>
            <person name="Hung C.-Y."/>
            <person name="McMahan C."/>
            <person name="Muszewska A."/>
            <person name="Grynberg M."/>
            <person name="Mandel M.A."/>
            <person name="Kellner E.M."/>
            <person name="Barker B.M."/>
            <person name="Galgiani J.N."/>
            <person name="Orbach M.J."/>
            <person name="Kirkland T.N."/>
            <person name="Cole G.T."/>
            <person name="Henn M.R."/>
            <person name="Birren B.W."/>
            <person name="Taylor J.W."/>
        </authorList>
    </citation>
    <scope>NUCLEOTIDE SEQUENCE [LARGE SCALE GENOMIC DNA]</scope>
    <source>
        <strain evidence="3">UAMH 1704</strain>
    </source>
</reference>
<keyword evidence="1" id="KW-0812">Transmembrane</keyword>
<keyword evidence="1" id="KW-1133">Transmembrane helix</keyword>
<dbReference type="InParanoid" id="C4JTQ8"/>
<dbReference type="Proteomes" id="UP000002058">
    <property type="component" value="Unassembled WGS sequence"/>
</dbReference>
<sequence length="207" mass="23433">MCYPKDEDLLKKHCAFHQEREKRAFWLVSAMLAAFTLAVAGLIVFHDCVQKREKTPKREGKGPLDASKRPWASRIKCCFKRRREAKVIDLEEFSSNPDKASALAQDEWSSIKGELDGDGAQTAGTRSMLDWEPVTFKDGTEVVPVMPRAQMPRTEKRHIARVTFAASSTPPGNVLAPELDVNMVCSSPTERVHPGTRKGFYWSRERR</sequence>
<dbReference type="HOGENOM" id="CLU_1327259_0_0_1"/>
<dbReference type="VEuPathDB" id="FungiDB:UREG_05847"/>
<keyword evidence="1" id="KW-0472">Membrane</keyword>
<dbReference type="GeneID" id="8443592"/>
<protein>
    <submittedName>
        <fullName evidence="2">Uncharacterized protein</fullName>
    </submittedName>
</protein>
<accession>C4JTQ8</accession>
<dbReference type="EMBL" id="CH476617">
    <property type="protein sequence ID" value="EEP81005.1"/>
    <property type="molecule type" value="Genomic_DNA"/>
</dbReference>